<organism evidence="2 3">
    <name type="scientific">Nitrospirillum amazonense</name>
    <dbReference type="NCBI Taxonomy" id="28077"/>
    <lineage>
        <taxon>Bacteria</taxon>
        <taxon>Pseudomonadati</taxon>
        <taxon>Pseudomonadota</taxon>
        <taxon>Alphaproteobacteria</taxon>
        <taxon>Rhodospirillales</taxon>
        <taxon>Azospirillaceae</taxon>
        <taxon>Nitrospirillum</taxon>
    </lineage>
</organism>
<dbReference type="AlphaFoldDB" id="A0A560J992"/>
<reference evidence="2 3" key="1">
    <citation type="submission" date="2019-06" db="EMBL/GenBank/DDBJ databases">
        <title>Genomic Encyclopedia of Type Strains, Phase IV (KMG-V): Genome sequencing to study the core and pangenomes of soil and plant-associated prokaryotes.</title>
        <authorList>
            <person name="Whitman W."/>
        </authorList>
    </citation>
    <scope>NUCLEOTIDE SEQUENCE [LARGE SCALE GENOMIC DNA]</scope>
    <source>
        <strain evidence="2 3">BR 12005</strain>
    </source>
</reference>
<dbReference type="EMBL" id="VITV01000013">
    <property type="protein sequence ID" value="TWB67763.1"/>
    <property type="molecule type" value="Genomic_DNA"/>
</dbReference>
<protein>
    <submittedName>
        <fullName evidence="2">Uncharacterized protein</fullName>
    </submittedName>
</protein>
<dbReference type="Proteomes" id="UP000320516">
    <property type="component" value="Unassembled WGS sequence"/>
</dbReference>
<proteinExistence type="predicted"/>
<evidence type="ECO:0000313" key="2">
    <source>
        <dbReference type="EMBL" id="TWB67763.1"/>
    </source>
</evidence>
<gene>
    <name evidence="2" type="ORF">FBZ87_1135</name>
</gene>
<name>A0A560J992_9PROT</name>
<comment type="caution">
    <text evidence="2">The sequence shown here is derived from an EMBL/GenBank/DDBJ whole genome shotgun (WGS) entry which is preliminary data.</text>
</comment>
<evidence type="ECO:0000313" key="3">
    <source>
        <dbReference type="Proteomes" id="UP000320516"/>
    </source>
</evidence>
<sequence>MAGFFNGPTRQRCQVARNTRATAALMPSWASETTSLTPPKPRRLSLRRNSTQKVSASEVPMSMPRISRLPLVLTATAMVTATEIIRPFWRTFT</sequence>
<feature type="region of interest" description="Disordered" evidence="1">
    <location>
        <begin position="29"/>
        <end position="60"/>
    </location>
</feature>
<evidence type="ECO:0000256" key="1">
    <source>
        <dbReference type="SAM" id="MobiDB-lite"/>
    </source>
</evidence>
<accession>A0A560J992</accession>